<accession>A0ACB7S6H3</accession>
<gene>
    <name evidence="1" type="ORF">HPB50_009654</name>
</gene>
<keyword evidence="2" id="KW-1185">Reference proteome</keyword>
<dbReference type="Proteomes" id="UP000821845">
    <property type="component" value="Chromosome 5"/>
</dbReference>
<protein>
    <submittedName>
        <fullName evidence="1">Uncharacterized protein</fullName>
    </submittedName>
</protein>
<organism evidence="1 2">
    <name type="scientific">Hyalomma asiaticum</name>
    <name type="common">Tick</name>
    <dbReference type="NCBI Taxonomy" id="266040"/>
    <lineage>
        <taxon>Eukaryota</taxon>
        <taxon>Metazoa</taxon>
        <taxon>Ecdysozoa</taxon>
        <taxon>Arthropoda</taxon>
        <taxon>Chelicerata</taxon>
        <taxon>Arachnida</taxon>
        <taxon>Acari</taxon>
        <taxon>Parasitiformes</taxon>
        <taxon>Ixodida</taxon>
        <taxon>Ixodoidea</taxon>
        <taxon>Ixodidae</taxon>
        <taxon>Hyalomminae</taxon>
        <taxon>Hyalomma</taxon>
    </lineage>
</organism>
<dbReference type="EMBL" id="CM023485">
    <property type="protein sequence ID" value="KAH6930110.1"/>
    <property type="molecule type" value="Genomic_DNA"/>
</dbReference>
<evidence type="ECO:0000313" key="1">
    <source>
        <dbReference type="EMBL" id="KAH6930110.1"/>
    </source>
</evidence>
<reference evidence="1" key="1">
    <citation type="submission" date="2020-05" db="EMBL/GenBank/DDBJ databases">
        <title>Large-scale comparative analyses of tick genomes elucidate their genetic diversity and vector capacities.</title>
        <authorList>
            <person name="Jia N."/>
            <person name="Wang J."/>
            <person name="Shi W."/>
            <person name="Du L."/>
            <person name="Sun Y."/>
            <person name="Zhan W."/>
            <person name="Jiang J."/>
            <person name="Wang Q."/>
            <person name="Zhang B."/>
            <person name="Ji P."/>
            <person name="Sakyi L.B."/>
            <person name="Cui X."/>
            <person name="Yuan T."/>
            <person name="Jiang B."/>
            <person name="Yang W."/>
            <person name="Lam T.T.-Y."/>
            <person name="Chang Q."/>
            <person name="Ding S."/>
            <person name="Wang X."/>
            <person name="Zhu J."/>
            <person name="Ruan X."/>
            <person name="Zhao L."/>
            <person name="Wei J."/>
            <person name="Que T."/>
            <person name="Du C."/>
            <person name="Cheng J."/>
            <person name="Dai P."/>
            <person name="Han X."/>
            <person name="Huang E."/>
            <person name="Gao Y."/>
            <person name="Liu J."/>
            <person name="Shao H."/>
            <person name="Ye R."/>
            <person name="Li L."/>
            <person name="Wei W."/>
            <person name="Wang X."/>
            <person name="Wang C."/>
            <person name="Yang T."/>
            <person name="Huo Q."/>
            <person name="Li W."/>
            <person name="Guo W."/>
            <person name="Chen H."/>
            <person name="Zhou L."/>
            <person name="Ni X."/>
            <person name="Tian J."/>
            <person name="Zhou Y."/>
            <person name="Sheng Y."/>
            <person name="Liu T."/>
            <person name="Pan Y."/>
            <person name="Xia L."/>
            <person name="Li J."/>
            <person name="Zhao F."/>
            <person name="Cao W."/>
        </authorList>
    </citation>
    <scope>NUCLEOTIDE SEQUENCE</scope>
    <source>
        <strain evidence="1">Hyas-2018</strain>
    </source>
</reference>
<proteinExistence type="predicted"/>
<sequence length="143" mass="15390">MNRQLGLGGGSSESLNSGGILGMPEGPALVVQLQTYEAHIAAAAAPTEKVSHSSRIRGDEGNNFINLSTILSEGSAEPPPRTFTGEATAGDNNSLSYRVLLESQNITYDIFTDVLSSLKAKYNEDYFRYLTMYAFGSVFNKTV</sequence>
<comment type="caution">
    <text evidence="1">The sequence shown here is derived from an EMBL/GenBank/DDBJ whole genome shotgun (WGS) entry which is preliminary data.</text>
</comment>
<evidence type="ECO:0000313" key="2">
    <source>
        <dbReference type="Proteomes" id="UP000821845"/>
    </source>
</evidence>
<name>A0ACB7S6H3_HYAAI</name>